<dbReference type="SUPFAM" id="SSF54403">
    <property type="entry name" value="Cystatin/monellin"/>
    <property type="match status" value="1"/>
</dbReference>
<comment type="caution">
    <text evidence="1">The sequence shown here is derived from an EMBL/GenBank/DDBJ whole genome shotgun (WGS) entry which is preliminary data.</text>
</comment>
<dbReference type="AlphaFoldDB" id="A0A8J5EVM6"/>
<dbReference type="EMBL" id="JACMSC010000019">
    <property type="protein sequence ID" value="KAG6474511.1"/>
    <property type="molecule type" value="Genomic_DNA"/>
</dbReference>
<reference evidence="1 2" key="1">
    <citation type="submission" date="2020-08" db="EMBL/GenBank/DDBJ databases">
        <title>Plant Genome Project.</title>
        <authorList>
            <person name="Zhang R.-G."/>
        </authorList>
    </citation>
    <scope>NUCLEOTIDE SEQUENCE [LARGE SCALE GENOMIC DNA]</scope>
    <source>
        <tissue evidence="1">Rhizome</tissue>
    </source>
</reference>
<name>A0A8J5EVM6_ZINOF</name>
<evidence type="ECO:0000313" key="2">
    <source>
        <dbReference type="Proteomes" id="UP000734854"/>
    </source>
</evidence>
<dbReference type="Gene3D" id="3.10.450.10">
    <property type="match status" value="1"/>
</dbReference>
<protein>
    <submittedName>
        <fullName evidence="1">Uncharacterized protein</fullName>
    </submittedName>
</protein>
<organism evidence="1 2">
    <name type="scientific">Zingiber officinale</name>
    <name type="common">Ginger</name>
    <name type="synonym">Amomum zingiber</name>
    <dbReference type="NCBI Taxonomy" id="94328"/>
    <lineage>
        <taxon>Eukaryota</taxon>
        <taxon>Viridiplantae</taxon>
        <taxon>Streptophyta</taxon>
        <taxon>Embryophyta</taxon>
        <taxon>Tracheophyta</taxon>
        <taxon>Spermatophyta</taxon>
        <taxon>Magnoliopsida</taxon>
        <taxon>Liliopsida</taxon>
        <taxon>Zingiberales</taxon>
        <taxon>Zingiberaceae</taxon>
        <taxon>Zingiber</taxon>
    </lineage>
</organism>
<dbReference type="InterPro" id="IPR018073">
    <property type="entry name" value="Prot_inh_cystat_CS"/>
</dbReference>
<sequence>MRRFRQFGQVGANALLEFARVVKEREQVVAGTLHHLTVEEVESWLLLCQPVHVTVLLMPHGDATNVAPPIASGDLHLRAPSFVFVDAIDAIAGRHARKDPRRCATFNALIAQLIGE</sequence>
<gene>
    <name evidence="1" type="ORF">ZIOFF_068448</name>
</gene>
<accession>A0A8J5EVM6</accession>
<evidence type="ECO:0000313" key="1">
    <source>
        <dbReference type="EMBL" id="KAG6474511.1"/>
    </source>
</evidence>
<keyword evidence="2" id="KW-1185">Reference proteome</keyword>
<proteinExistence type="predicted"/>
<dbReference type="Proteomes" id="UP000734854">
    <property type="component" value="Unassembled WGS sequence"/>
</dbReference>
<dbReference type="PROSITE" id="PS00287">
    <property type="entry name" value="CYSTATIN"/>
    <property type="match status" value="1"/>
</dbReference>
<dbReference type="InterPro" id="IPR046350">
    <property type="entry name" value="Cystatin_sf"/>
</dbReference>